<gene>
    <name evidence="12" type="ORF">ACA1_052440</name>
</gene>
<feature type="transmembrane region" description="Helical" evidence="11">
    <location>
        <begin position="20"/>
        <end position="38"/>
    </location>
</feature>
<evidence type="ECO:0000313" key="13">
    <source>
        <dbReference type="Proteomes" id="UP000011083"/>
    </source>
</evidence>
<keyword evidence="8 11" id="KW-0256">Endoplasmic reticulum</keyword>
<evidence type="ECO:0000256" key="11">
    <source>
        <dbReference type="RuleBase" id="RU365064"/>
    </source>
</evidence>
<comment type="pathway">
    <text evidence="2 11">Glycolipid biosynthesis; glycosylphosphatidylinositol-anchor biosynthesis.</text>
</comment>
<keyword evidence="4 11" id="KW-0337">GPI-anchor biosynthesis</keyword>
<comment type="subcellular location">
    <subcellularLocation>
        <location evidence="1 11">Endoplasmic reticulum membrane</location>
        <topology evidence="1 11">Multi-pass membrane protein</topology>
    </subcellularLocation>
</comment>
<feature type="transmembrane region" description="Helical" evidence="11">
    <location>
        <begin position="93"/>
        <end position="114"/>
    </location>
</feature>
<reference evidence="12 13" key="1">
    <citation type="journal article" date="2013" name="Genome Biol.">
        <title>Genome of Acanthamoeba castellanii highlights extensive lateral gene transfer and early evolution of tyrosine kinase signaling.</title>
        <authorList>
            <person name="Clarke M."/>
            <person name="Lohan A.J."/>
            <person name="Liu B."/>
            <person name="Lagkouvardos I."/>
            <person name="Roy S."/>
            <person name="Zafar N."/>
            <person name="Bertelli C."/>
            <person name="Schilde C."/>
            <person name="Kianianmomeni A."/>
            <person name="Burglin T.R."/>
            <person name="Frech C."/>
            <person name="Turcotte B."/>
            <person name="Kopec K.O."/>
            <person name="Synnott J.M."/>
            <person name="Choo C."/>
            <person name="Paponov I."/>
            <person name="Finkler A."/>
            <person name="Soon Heng Tan C."/>
            <person name="Hutchins A.P."/>
            <person name="Weinmeier T."/>
            <person name="Rattei T."/>
            <person name="Chu J.S."/>
            <person name="Gimenez G."/>
            <person name="Irimia M."/>
            <person name="Rigden D.J."/>
            <person name="Fitzpatrick D.A."/>
            <person name="Lorenzo-Morales J."/>
            <person name="Bateman A."/>
            <person name="Chiu C.H."/>
            <person name="Tang P."/>
            <person name="Hegemann P."/>
            <person name="Fromm H."/>
            <person name="Raoult D."/>
            <person name="Greub G."/>
            <person name="Miranda-Saavedra D."/>
            <person name="Chen N."/>
            <person name="Nash P."/>
            <person name="Ginger M.L."/>
            <person name="Horn M."/>
            <person name="Schaap P."/>
            <person name="Caler L."/>
            <person name="Loftus B."/>
        </authorList>
    </citation>
    <scope>NUCLEOTIDE SEQUENCE [LARGE SCALE GENOMIC DNA]</scope>
    <source>
        <strain evidence="12 13">Neff</strain>
    </source>
</reference>
<dbReference type="Proteomes" id="UP000011083">
    <property type="component" value="Unassembled WGS sequence"/>
</dbReference>
<dbReference type="STRING" id="1257118.L8H760"/>
<comment type="similarity">
    <text evidence="3 11">Belongs to the PIGM family.</text>
</comment>
<feature type="transmembrane region" description="Helical" evidence="11">
    <location>
        <begin position="352"/>
        <end position="374"/>
    </location>
</feature>
<dbReference type="RefSeq" id="XP_004343956.1">
    <property type="nucleotide sequence ID" value="XM_004343906.1"/>
</dbReference>
<feature type="transmembrane region" description="Helical" evidence="11">
    <location>
        <begin position="158"/>
        <end position="176"/>
    </location>
</feature>
<evidence type="ECO:0000256" key="1">
    <source>
        <dbReference type="ARBA" id="ARBA00004477"/>
    </source>
</evidence>
<dbReference type="EC" id="2.4.1.-" evidence="11"/>
<dbReference type="GO" id="GO:0051751">
    <property type="term" value="F:alpha-1,4-mannosyltransferase activity"/>
    <property type="evidence" value="ECO:0007669"/>
    <property type="project" value="InterPro"/>
</dbReference>
<evidence type="ECO:0000256" key="2">
    <source>
        <dbReference type="ARBA" id="ARBA00004687"/>
    </source>
</evidence>
<feature type="transmembrane region" description="Helical" evidence="11">
    <location>
        <begin position="381"/>
        <end position="405"/>
    </location>
</feature>
<dbReference type="PANTHER" id="PTHR12886">
    <property type="entry name" value="PIG-M MANNOSYLTRANSFERASE"/>
    <property type="match status" value="1"/>
</dbReference>
<keyword evidence="13" id="KW-1185">Reference proteome</keyword>
<dbReference type="Pfam" id="PF05007">
    <property type="entry name" value="Mannosyl_trans"/>
    <property type="match status" value="2"/>
</dbReference>
<comment type="function">
    <text evidence="11">Catalytic subunit of the glycosylphosphatidylinositol-mannosyltransferase I complex which catalyzes the transfer of the first mannose, via an alpha-1,4 bond from a dolichol-phosphate-mannose (Dol-P-Man) to the glucosaminyl acyl phosphatidylinositol (GlcN-(acyl)PI) intermediate to generate alpha-D-Man-(1-&gt;4)-alpha-D-GlcN-(1-&gt;6)-(1-radyl,2-acyl-sn-glycero-3-phospho)-2-acyl-inositol and participates in the sixth step of the glycosylphosphatidylinositol-anchor biosynthesis.</text>
</comment>
<dbReference type="UniPathway" id="UPA00196"/>
<dbReference type="GO" id="GO:0004376">
    <property type="term" value="F:GPI mannosyltransferase activity"/>
    <property type="evidence" value="ECO:0007669"/>
    <property type="project" value="InterPro"/>
</dbReference>
<evidence type="ECO:0000256" key="7">
    <source>
        <dbReference type="ARBA" id="ARBA00022692"/>
    </source>
</evidence>
<keyword evidence="6 11" id="KW-0808">Transferase</keyword>
<feature type="transmembrane region" description="Helical" evidence="11">
    <location>
        <begin position="183"/>
        <end position="207"/>
    </location>
</feature>
<keyword evidence="9 11" id="KW-1133">Transmembrane helix</keyword>
<keyword evidence="5 11" id="KW-0328">Glycosyltransferase</keyword>
<feature type="transmembrane region" description="Helical" evidence="11">
    <location>
        <begin position="425"/>
        <end position="445"/>
    </location>
</feature>
<keyword evidence="7 11" id="KW-0812">Transmembrane</keyword>
<dbReference type="GO" id="GO:1990529">
    <property type="term" value="C:glycosylphosphatidylinositol-mannosyltransferase I complex"/>
    <property type="evidence" value="ECO:0007669"/>
    <property type="project" value="TreeGrafter"/>
</dbReference>
<feature type="transmembrane region" description="Helical" evidence="11">
    <location>
        <begin position="457"/>
        <end position="476"/>
    </location>
</feature>
<evidence type="ECO:0000313" key="12">
    <source>
        <dbReference type="EMBL" id="ELR20553.1"/>
    </source>
</evidence>
<accession>L8H760</accession>
<dbReference type="GeneID" id="14921418"/>
<evidence type="ECO:0000256" key="10">
    <source>
        <dbReference type="ARBA" id="ARBA00023136"/>
    </source>
</evidence>
<name>L8H760_ACACF</name>
<dbReference type="InterPro" id="IPR007704">
    <property type="entry name" value="PIG-M"/>
</dbReference>
<proteinExistence type="inferred from homology"/>
<dbReference type="AlphaFoldDB" id="L8H760"/>
<dbReference type="GO" id="GO:0005789">
    <property type="term" value="C:endoplasmic reticulum membrane"/>
    <property type="evidence" value="ECO:0007669"/>
    <property type="project" value="UniProtKB-SubCell"/>
</dbReference>
<dbReference type="VEuPathDB" id="AmoebaDB:ACA1_052440"/>
<dbReference type="OMA" id="MLWFIGQ"/>
<dbReference type="EMBL" id="KB007909">
    <property type="protein sequence ID" value="ELR20553.1"/>
    <property type="molecule type" value="Genomic_DNA"/>
</dbReference>
<evidence type="ECO:0000256" key="6">
    <source>
        <dbReference type="ARBA" id="ARBA00022679"/>
    </source>
</evidence>
<evidence type="ECO:0000256" key="9">
    <source>
        <dbReference type="ARBA" id="ARBA00022989"/>
    </source>
</evidence>
<sequence>MEGAGLLKPVVGLAGRHPWWVFVGAFVVRLVLIGYGEWQDRTMVVKYTDIDYMVFTDAARFITEGGSPYDRSTYRYTPLLAWLMTPNIYLHPVFGKLLFAAGDVAIGALIYLLVPLLNDQAKPTIAPAAGKSTTKPKSTTTKGTKKAEAVVAAGQEEAIVWACVWLFNPFSIVISTRGNAESLIGLLVVAALYCLLTKRLILGAILYGLSVHFKIYPIIYALPLVLFVKYHHQRGHQQKRSGKKQEDTFISAFVDLFRITREQVVFTLVSGGTFVLLSLALYAVYSFPFLYHTYLYHITRTDHRHNFSPYFYHLYLLSSSASSPQVEHTLVGDGDGSLVSTLASSLLASSRAIGLLAFLPQVVLLLSFSFRYALSGAARDLALCLFLQTFTFVSFLKVCTSQYFIWYFSLLPLALYRSSMSLLQLVFLFALWMGTQAMWLSNAYYLEFEGENTFSAIWLASLAFFSANVWILIQFIRHHSAPA</sequence>
<evidence type="ECO:0000256" key="8">
    <source>
        <dbReference type="ARBA" id="ARBA00022824"/>
    </source>
</evidence>
<dbReference type="PANTHER" id="PTHR12886:SF0">
    <property type="entry name" value="GPI MANNOSYLTRANSFERASE 1"/>
    <property type="match status" value="1"/>
</dbReference>
<protein>
    <recommendedName>
        <fullName evidence="11">GPI mannosyltransferase 1</fullName>
        <ecNumber evidence="11">2.4.1.-</ecNumber>
    </recommendedName>
    <alternativeName>
        <fullName evidence="11">GPI mannosyltransferase I</fullName>
    </alternativeName>
</protein>
<evidence type="ECO:0000256" key="5">
    <source>
        <dbReference type="ARBA" id="ARBA00022676"/>
    </source>
</evidence>
<dbReference type="OrthoDB" id="1741594at2759"/>
<organism evidence="12 13">
    <name type="scientific">Acanthamoeba castellanii (strain ATCC 30010 / Neff)</name>
    <dbReference type="NCBI Taxonomy" id="1257118"/>
    <lineage>
        <taxon>Eukaryota</taxon>
        <taxon>Amoebozoa</taxon>
        <taxon>Discosea</taxon>
        <taxon>Longamoebia</taxon>
        <taxon>Centramoebida</taxon>
        <taxon>Acanthamoebidae</taxon>
        <taxon>Acanthamoeba</taxon>
    </lineage>
</organism>
<dbReference type="GO" id="GO:0006506">
    <property type="term" value="P:GPI anchor biosynthetic process"/>
    <property type="evidence" value="ECO:0007669"/>
    <property type="project" value="UniProtKB-UniPathway"/>
</dbReference>
<feature type="transmembrane region" description="Helical" evidence="11">
    <location>
        <begin position="264"/>
        <end position="285"/>
    </location>
</feature>
<feature type="transmembrane region" description="Helical" evidence="11">
    <location>
        <begin position="213"/>
        <end position="230"/>
    </location>
</feature>
<keyword evidence="10 11" id="KW-0472">Membrane</keyword>
<evidence type="ECO:0000256" key="4">
    <source>
        <dbReference type="ARBA" id="ARBA00022502"/>
    </source>
</evidence>
<evidence type="ECO:0000256" key="3">
    <source>
        <dbReference type="ARBA" id="ARBA00011071"/>
    </source>
</evidence>
<dbReference type="KEGG" id="acan:ACA1_052440"/>